<sequence length="156" mass="17143">MQTRPKRQQTQHTQGAVPVDSGRTPAERQGGKRRFARHYLEMVAAMVVGMLVLGAVTRGVLALAGTELSASRQPELASLEMAFDTSVGMAVWMRGRGHGWASTLEMCGAMFVPALALFPLLWLDVIAGDSMIALEHLVMLPLMFLVMVRRRNEYGC</sequence>
<feature type="transmembrane region" description="Helical" evidence="2">
    <location>
        <begin position="106"/>
        <end position="125"/>
    </location>
</feature>
<keyword evidence="4" id="KW-1185">Reference proteome</keyword>
<keyword evidence="2" id="KW-1133">Transmembrane helix</keyword>
<organism evidence="3 4">
    <name type="scientific">Streptomyces liliifuscus</name>
    <dbReference type="NCBI Taxonomy" id="2797636"/>
    <lineage>
        <taxon>Bacteria</taxon>
        <taxon>Bacillati</taxon>
        <taxon>Actinomycetota</taxon>
        <taxon>Actinomycetes</taxon>
        <taxon>Kitasatosporales</taxon>
        <taxon>Streptomycetaceae</taxon>
        <taxon>Streptomyces</taxon>
    </lineage>
</organism>
<proteinExistence type="predicted"/>
<feature type="transmembrane region" description="Helical" evidence="2">
    <location>
        <begin position="131"/>
        <end position="148"/>
    </location>
</feature>
<reference evidence="3 4" key="1">
    <citation type="submission" date="2020-12" db="EMBL/GenBank/DDBJ databases">
        <title>A novel species.</title>
        <authorList>
            <person name="Li K."/>
        </authorList>
    </citation>
    <scope>NUCLEOTIDE SEQUENCE [LARGE SCALE GENOMIC DNA]</scope>
    <source>
        <strain evidence="3 4">ZYC-3</strain>
    </source>
</reference>
<accession>A0A7T7KUC7</accession>
<keyword evidence="2" id="KW-0472">Membrane</keyword>
<protein>
    <recommendedName>
        <fullName evidence="5">Flagellar biosynthetic protein FliP</fullName>
    </recommendedName>
</protein>
<evidence type="ECO:0000256" key="2">
    <source>
        <dbReference type="SAM" id="Phobius"/>
    </source>
</evidence>
<feature type="transmembrane region" description="Helical" evidence="2">
    <location>
        <begin position="42"/>
        <end position="64"/>
    </location>
</feature>
<evidence type="ECO:0000313" key="4">
    <source>
        <dbReference type="Proteomes" id="UP000595636"/>
    </source>
</evidence>
<dbReference type="KEGG" id="slf:JEQ17_05980"/>
<feature type="transmembrane region" description="Helical" evidence="2">
    <location>
        <begin position="76"/>
        <end position="94"/>
    </location>
</feature>
<evidence type="ECO:0008006" key="5">
    <source>
        <dbReference type="Google" id="ProtNLM"/>
    </source>
</evidence>
<dbReference type="EMBL" id="CP066831">
    <property type="protein sequence ID" value="QQM39062.1"/>
    <property type="molecule type" value="Genomic_DNA"/>
</dbReference>
<keyword evidence="2" id="KW-0812">Transmembrane</keyword>
<dbReference type="Proteomes" id="UP000595636">
    <property type="component" value="Chromosome"/>
</dbReference>
<evidence type="ECO:0000313" key="3">
    <source>
        <dbReference type="EMBL" id="QQM39062.1"/>
    </source>
</evidence>
<dbReference type="AlphaFoldDB" id="A0A7T7KUC7"/>
<dbReference type="RefSeq" id="WP_200394223.1">
    <property type="nucleotide sequence ID" value="NZ_CP066831.1"/>
</dbReference>
<evidence type="ECO:0000256" key="1">
    <source>
        <dbReference type="SAM" id="MobiDB-lite"/>
    </source>
</evidence>
<gene>
    <name evidence="3" type="ORF">JEQ17_05980</name>
</gene>
<name>A0A7T7KUC7_9ACTN</name>
<feature type="region of interest" description="Disordered" evidence="1">
    <location>
        <begin position="1"/>
        <end position="30"/>
    </location>
</feature>